<keyword evidence="4" id="KW-1185">Reference proteome</keyword>
<name>A0A3M2L9G1_9NOCA</name>
<dbReference type="InterPro" id="IPR025110">
    <property type="entry name" value="AMP-bd_C"/>
</dbReference>
<evidence type="ECO:0000313" key="4">
    <source>
        <dbReference type="Proteomes" id="UP000279275"/>
    </source>
</evidence>
<dbReference type="InterPro" id="IPR045851">
    <property type="entry name" value="AMP-bd_C_sf"/>
</dbReference>
<dbReference type="CDD" id="cd04433">
    <property type="entry name" value="AFD_class_I"/>
    <property type="match status" value="1"/>
</dbReference>
<dbReference type="InterPro" id="IPR023393">
    <property type="entry name" value="START-like_dom_sf"/>
</dbReference>
<dbReference type="Proteomes" id="UP000279275">
    <property type="component" value="Unassembled WGS sequence"/>
</dbReference>
<dbReference type="SUPFAM" id="SSF56801">
    <property type="entry name" value="Acetyl-CoA synthetase-like"/>
    <property type="match status" value="1"/>
</dbReference>
<dbReference type="AlphaFoldDB" id="A0A3M2L9G1"/>
<dbReference type="SUPFAM" id="SSF55961">
    <property type="entry name" value="Bet v1-like"/>
    <property type="match status" value="1"/>
</dbReference>
<evidence type="ECO:0000259" key="2">
    <source>
        <dbReference type="Pfam" id="PF13193"/>
    </source>
</evidence>
<protein>
    <submittedName>
        <fullName evidence="3">Acyl-CoA synthetase</fullName>
    </submittedName>
</protein>
<proteinExistence type="predicted"/>
<dbReference type="Gene3D" id="3.30.300.30">
    <property type="match status" value="1"/>
</dbReference>
<reference evidence="3 4" key="1">
    <citation type="submission" date="2018-10" db="EMBL/GenBank/DDBJ databases">
        <title>Isolation from cow dung.</title>
        <authorList>
            <person name="Ling L."/>
        </authorList>
    </citation>
    <scope>NUCLEOTIDE SEQUENCE [LARGE SCALE GENOMIC DNA]</scope>
    <source>
        <strain evidence="3 4">NEAU-LL90</strain>
    </source>
</reference>
<gene>
    <name evidence="3" type="ORF">EBN03_11240</name>
</gene>
<dbReference type="CDD" id="cd07812">
    <property type="entry name" value="SRPBCC"/>
    <property type="match status" value="1"/>
</dbReference>
<dbReference type="InterPro" id="IPR020845">
    <property type="entry name" value="AMP-binding_CS"/>
</dbReference>
<dbReference type="Pfam" id="PF13193">
    <property type="entry name" value="AMP-binding_C"/>
    <property type="match status" value="1"/>
</dbReference>
<dbReference type="RefSeq" id="WP_122187938.1">
    <property type="nucleotide sequence ID" value="NZ_RFFH01000004.1"/>
</dbReference>
<dbReference type="InterPro" id="IPR042099">
    <property type="entry name" value="ANL_N_sf"/>
</dbReference>
<dbReference type="EMBL" id="RFFH01000004">
    <property type="protein sequence ID" value="RMI32555.1"/>
    <property type="molecule type" value="Genomic_DNA"/>
</dbReference>
<dbReference type="Gene3D" id="3.30.530.20">
    <property type="match status" value="1"/>
</dbReference>
<dbReference type="PANTHER" id="PTHR43767">
    <property type="entry name" value="LONG-CHAIN-FATTY-ACID--COA LIGASE"/>
    <property type="match status" value="1"/>
</dbReference>
<dbReference type="InterPro" id="IPR000873">
    <property type="entry name" value="AMP-dep_synth/lig_dom"/>
</dbReference>
<dbReference type="PROSITE" id="PS00455">
    <property type="entry name" value="AMP_BINDING"/>
    <property type="match status" value="1"/>
</dbReference>
<dbReference type="Pfam" id="PF00501">
    <property type="entry name" value="AMP-binding"/>
    <property type="match status" value="1"/>
</dbReference>
<evidence type="ECO:0000313" key="3">
    <source>
        <dbReference type="EMBL" id="RMI32555.1"/>
    </source>
</evidence>
<organism evidence="3 4">
    <name type="scientific">Nocardia stercoris</name>
    <dbReference type="NCBI Taxonomy" id="2483361"/>
    <lineage>
        <taxon>Bacteria</taxon>
        <taxon>Bacillati</taxon>
        <taxon>Actinomycetota</taxon>
        <taxon>Actinomycetes</taxon>
        <taxon>Mycobacteriales</taxon>
        <taxon>Nocardiaceae</taxon>
        <taxon>Nocardia</taxon>
    </lineage>
</organism>
<accession>A0A3M2L9G1</accession>
<comment type="caution">
    <text evidence="3">The sequence shown here is derived from an EMBL/GenBank/DDBJ whole genome shotgun (WGS) entry which is preliminary data.</text>
</comment>
<feature type="domain" description="AMP-binding enzyme C-terminal" evidence="2">
    <location>
        <begin position="599"/>
        <end position="673"/>
    </location>
</feature>
<dbReference type="OrthoDB" id="56621at2"/>
<dbReference type="GO" id="GO:0016878">
    <property type="term" value="F:acid-thiol ligase activity"/>
    <property type="evidence" value="ECO:0007669"/>
    <property type="project" value="UniProtKB-ARBA"/>
</dbReference>
<sequence>MVTDVIDVATEVTVPRRELWDLLLDADSYARLFPGIGACEPMSSATGIRLHLRLGTETSEIRTLDVTLIPGREPEALELRCAELDASASVRLLEHGDGTQVRVACVAVDRLHPALDSVSDSVVQEWIRAGLQRMADIATGAPTATVVKVEGTGIRSQAETVRQVLSTGVMRTVRPDIAMRQLAELNTWGFTLAGGYASAAAHSPRRTALIDDGGVRTFAEVHQRSARLAGALAAAGQGAGTTIGVLSRNSAELVEILVAATKLGVDMVLLNTGMAAVGIAEVAEIHRFAAIFAEPALAELLRYLPDQVPHYATGGPAPAGWRGTVSALIDSGAPYSTKPRQPGQLIVLTSGTTGCPKSAKRPHPKGFGPVVSLLSRIPLQMNAIMLIPAPLFHTWGLAALQLSTALRSTVVLAQRFDAEDCLRLVAAHKVTTLIVVPVLVNRILALPPEIRARYDTSSLRVVLSCGAPLSGATVTSFRAAFGEILYNIYGSTEVSWAAIADPGDLRIAPTTAGKPPSGTRIAILGPDRRPVPVGVVGRIFVGNQLLFDGYVDANAPEAVDDMLDTGDLGYLDAAGRLFVAGREDEMISSGGENVFPRPIEEALAYLPQVFDVAVVGVPDREFGQRLAAFIVKYPDSGLDEHMVRAYVRNRLGRFAVPRDVTFVDALPRNATGKILRNSLTGPPGS</sequence>
<dbReference type="InterPro" id="IPR050237">
    <property type="entry name" value="ATP-dep_AMP-bd_enzyme"/>
</dbReference>
<dbReference type="PANTHER" id="PTHR43767:SF1">
    <property type="entry name" value="NONRIBOSOMAL PEPTIDE SYNTHASE PES1 (EUROFUNG)-RELATED"/>
    <property type="match status" value="1"/>
</dbReference>
<dbReference type="Gene3D" id="3.40.50.12780">
    <property type="entry name" value="N-terminal domain of ligase-like"/>
    <property type="match status" value="1"/>
</dbReference>
<evidence type="ECO:0000259" key="1">
    <source>
        <dbReference type="Pfam" id="PF00501"/>
    </source>
</evidence>
<feature type="domain" description="AMP-dependent synthetase/ligase" evidence="1">
    <location>
        <begin position="199"/>
        <end position="550"/>
    </location>
</feature>